<dbReference type="RefSeq" id="WP_155074249.1">
    <property type="nucleotide sequence ID" value="NZ_WIXO01000002.1"/>
</dbReference>
<feature type="compositionally biased region" description="Basic and acidic residues" evidence="1">
    <location>
        <begin position="1"/>
        <end position="10"/>
    </location>
</feature>
<name>A0A6G2BKV5_9ACTN</name>
<sequence>MTEFDGKGGERFAGAPDPAGDADGDAEFEEWTAVMRQSGADLYAHLSSELEAYVLGEAV</sequence>
<evidence type="ECO:0000313" key="3">
    <source>
        <dbReference type="Proteomes" id="UP000473014"/>
    </source>
</evidence>
<gene>
    <name evidence="2" type="ORF">F0L17_26235</name>
</gene>
<comment type="caution">
    <text evidence="2">The sequence shown here is derived from an EMBL/GenBank/DDBJ whole genome shotgun (WGS) entry which is preliminary data.</text>
</comment>
<keyword evidence="3" id="KW-1185">Reference proteome</keyword>
<reference evidence="2 3" key="1">
    <citation type="submission" date="2019-11" db="EMBL/GenBank/DDBJ databases">
        <authorList>
            <person name="Yuan L."/>
        </authorList>
    </citation>
    <scope>NUCLEOTIDE SEQUENCE [LARGE SCALE GENOMIC DNA]</scope>
    <source>
        <strain evidence="2 3">TRM43335</strain>
    </source>
</reference>
<protein>
    <submittedName>
        <fullName evidence="2">Uncharacterized protein</fullName>
    </submittedName>
</protein>
<feature type="region of interest" description="Disordered" evidence="1">
    <location>
        <begin position="1"/>
        <end position="27"/>
    </location>
</feature>
<accession>A0A6G2BKV5</accession>
<evidence type="ECO:0000256" key="1">
    <source>
        <dbReference type="SAM" id="MobiDB-lite"/>
    </source>
</evidence>
<evidence type="ECO:0000313" key="2">
    <source>
        <dbReference type="EMBL" id="MTE22532.1"/>
    </source>
</evidence>
<proteinExistence type="predicted"/>
<dbReference type="Proteomes" id="UP000473014">
    <property type="component" value="Unassembled WGS sequence"/>
</dbReference>
<organism evidence="2 3">
    <name type="scientific">Streptomyces taklimakanensis</name>
    <dbReference type="NCBI Taxonomy" id="2569853"/>
    <lineage>
        <taxon>Bacteria</taxon>
        <taxon>Bacillati</taxon>
        <taxon>Actinomycetota</taxon>
        <taxon>Actinomycetes</taxon>
        <taxon>Kitasatosporales</taxon>
        <taxon>Streptomycetaceae</taxon>
        <taxon>Streptomyces</taxon>
    </lineage>
</organism>
<dbReference type="AlphaFoldDB" id="A0A6G2BKV5"/>
<dbReference type="EMBL" id="WIXO01000002">
    <property type="protein sequence ID" value="MTE22532.1"/>
    <property type="molecule type" value="Genomic_DNA"/>
</dbReference>